<evidence type="ECO:0000256" key="19">
    <source>
        <dbReference type="SAM" id="Phobius"/>
    </source>
</evidence>
<dbReference type="InterPro" id="IPR036426">
    <property type="entry name" value="Bulb-type_lectin_dom_sf"/>
</dbReference>
<dbReference type="PROSITE" id="PS50011">
    <property type="entry name" value="PROTEIN_KINASE_DOM"/>
    <property type="match status" value="1"/>
</dbReference>
<feature type="transmembrane region" description="Helical" evidence="19">
    <location>
        <begin position="305"/>
        <end position="326"/>
    </location>
</feature>
<dbReference type="PANTHER" id="PTHR27002">
    <property type="entry name" value="RECEPTOR-LIKE SERINE/THREONINE-PROTEIN KINASE SD1-8"/>
    <property type="match status" value="1"/>
</dbReference>
<keyword evidence="7 20" id="KW-0732">Signal</keyword>
<evidence type="ECO:0000259" key="21">
    <source>
        <dbReference type="PROSITE" id="PS50011"/>
    </source>
</evidence>
<evidence type="ECO:0000256" key="1">
    <source>
        <dbReference type="ARBA" id="ARBA00004251"/>
    </source>
</evidence>
<dbReference type="PROSITE" id="PS00108">
    <property type="entry name" value="PROTEIN_KINASE_ST"/>
    <property type="match status" value="1"/>
</dbReference>
<gene>
    <name evidence="23" type="ORF">LUZ62_079771</name>
</gene>
<keyword evidence="10 18" id="KW-0067">ATP-binding</keyword>
<evidence type="ECO:0000313" key="23">
    <source>
        <dbReference type="EMBL" id="KAJ4745366.1"/>
    </source>
</evidence>
<dbReference type="GO" id="GO:0005886">
    <property type="term" value="C:plasma membrane"/>
    <property type="evidence" value="ECO:0007669"/>
    <property type="project" value="UniProtKB-SubCell"/>
</dbReference>
<evidence type="ECO:0000256" key="6">
    <source>
        <dbReference type="ARBA" id="ARBA00022692"/>
    </source>
</evidence>
<feature type="domain" description="Bulb-type lectin" evidence="22">
    <location>
        <begin position="27"/>
        <end position="147"/>
    </location>
</feature>
<dbReference type="InterPro" id="IPR011009">
    <property type="entry name" value="Kinase-like_dom_sf"/>
</dbReference>
<evidence type="ECO:0000256" key="4">
    <source>
        <dbReference type="ARBA" id="ARBA00022527"/>
    </source>
</evidence>
<dbReference type="SUPFAM" id="SSF51110">
    <property type="entry name" value="alpha-D-mannose-specific plant lectins"/>
    <property type="match status" value="1"/>
</dbReference>
<keyword evidence="3" id="KW-1003">Cell membrane</keyword>
<comment type="subcellular location">
    <subcellularLocation>
        <location evidence="1">Cell membrane</location>
        <topology evidence="1">Single-pass type I membrane protein</topology>
    </subcellularLocation>
</comment>
<dbReference type="InterPro" id="IPR021820">
    <property type="entry name" value="S-locus_recpt_kinase_C"/>
</dbReference>
<comment type="caution">
    <text evidence="23">The sequence shown here is derived from an EMBL/GenBank/DDBJ whole genome shotgun (WGS) entry which is preliminary data.</text>
</comment>
<evidence type="ECO:0000256" key="7">
    <source>
        <dbReference type="ARBA" id="ARBA00022729"/>
    </source>
</evidence>
<dbReference type="GO" id="GO:0048544">
    <property type="term" value="P:recognition of pollen"/>
    <property type="evidence" value="ECO:0007669"/>
    <property type="project" value="InterPro"/>
</dbReference>
<dbReference type="Pfam" id="PF11883">
    <property type="entry name" value="DUF3403"/>
    <property type="match status" value="1"/>
</dbReference>
<dbReference type="Pfam" id="PF00069">
    <property type="entry name" value="Pkinase"/>
    <property type="match status" value="1"/>
</dbReference>
<dbReference type="SMART" id="SM00108">
    <property type="entry name" value="B_lectin"/>
    <property type="match status" value="1"/>
</dbReference>
<evidence type="ECO:0000256" key="9">
    <source>
        <dbReference type="ARBA" id="ARBA00022777"/>
    </source>
</evidence>
<keyword evidence="11 19" id="KW-1133">Transmembrane helix</keyword>
<dbReference type="CDD" id="cd00028">
    <property type="entry name" value="B_lectin"/>
    <property type="match status" value="1"/>
</dbReference>
<evidence type="ECO:0000256" key="12">
    <source>
        <dbReference type="ARBA" id="ARBA00023136"/>
    </source>
</evidence>
<dbReference type="FunFam" id="2.90.10.10:FF:000005">
    <property type="entry name" value="G-type lectin S-receptor-like serine/threonine-protein kinase"/>
    <property type="match status" value="1"/>
</dbReference>
<evidence type="ECO:0000256" key="20">
    <source>
        <dbReference type="SAM" id="SignalP"/>
    </source>
</evidence>
<dbReference type="PANTHER" id="PTHR27002:SF674">
    <property type="entry name" value="RECEPTOR-LIKE SERINE_THREONINE-PROTEIN KINASE"/>
    <property type="match status" value="1"/>
</dbReference>
<accession>A0AAV8BQF2</accession>
<feature type="chain" id="PRO_5043664345" description="non-specific serine/threonine protein kinase" evidence="20">
    <location>
        <begin position="27"/>
        <end position="669"/>
    </location>
</feature>
<keyword evidence="12 19" id="KW-0472">Membrane</keyword>
<keyword evidence="4" id="KW-0723">Serine/threonine-protein kinase</keyword>
<dbReference type="Gene3D" id="1.10.510.10">
    <property type="entry name" value="Transferase(Phosphotransferase) domain 1"/>
    <property type="match status" value="2"/>
</dbReference>
<feature type="domain" description="Protein kinase" evidence="21">
    <location>
        <begin position="390"/>
        <end position="669"/>
    </location>
</feature>
<evidence type="ECO:0000256" key="15">
    <source>
        <dbReference type="ARBA" id="ARBA00023180"/>
    </source>
</evidence>
<evidence type="ECO:0000256" key="11">
    <source>
        <dbReference type="ARBA" id="ARBA00022989"/>
    </source>
</evidence>
<dbReference type="PROSITE" id="PS50927">
    <property type="entry name" value="BULB_LECTIN"/>
    <property type="match status" value="1"/>
</dbReference>
<protein>
    <recommendedName>
        <fullName evidence="2">non-specific serine/threonine protein kinase</fullName>
        <ecNumber evidence="2">2.7.11.1</ecNumber>
    </recommendedName>
</protein>
<dbReference type="Gene3D" id="2.90.10.10">
    <property type="entry name" value="Bulb-type lectin domain"/>
    <property type="match status" value="1"/>
</dbReference>
<evidence type="ECO:0000256" key="17">
    <source>
        <dbReference type="ARBA" id="ARBA00048679"/>
    </source>
</evidence>
<dbReference type="GO" id="GO:0004674">
    <property type="term" value="F:protein serine/threonine kinase activity"/>
    <property type="evidence" value="ECO:0007669"/>
    <property type="project" value="UniProtKB-KW"/>
</dbReference>
<dbReference type="InterPro" id="IPR008271">
    <property type="entry name" value="Ser/Thr_kinase_AS"/>
</dbReference>
<name>A0AAV8BQF2_9POAL</name>
<comment type="catalytic activity">
    <reaction evidence="17">
        <text>L-seryl-[protein] + ATP = O-phospho-L-seryl-[protein] + ADP + H(+)</text>
        <dbReference type="Rhea" id="RHEA:17989"/>
        <dbReference type="Rhea" id="RHEA-COMP:9863"/>
        <dbReference type="Rhea" id="RHEA-COMP:11604"/>
        <dbReference type="ChEBI" id="CHEBI:15378"/>
        <dbReference type="ChEBI" id="CHEBI:29999"/>
        <dbReference type="ChEBI" id="CHEBI:30616"/>
        <dbReference type="ChEBI" id="CHEBI:83421"/>
        <dbReference type="ChEBI" id="CHEBI:456216"/>
        <dbReference type="EC" id="2.7.11.1"/>
    </reaction>
</comment>
<evidence type="ECO:0000256" key="5">
    <source>
        <dbReference type="ARBA" id="ARBA00022679"/>
    </source>
</evidence>
<keyword evidence="13" id="KW-1015">Disulfide bond</keyword>
<dbReference type="Gene3D" id="3.30.200.20">
    <property type="entry name" value="Phosphorylase Kinase, domain 1"/>
    <property type="match status" value="1"/>
</dbReference>
<evidence type="ECO:0000256" key="3">
    <source>
        <dbReference type="ARBA" id="ARBA00022475"/>
    </source>
</evidence>
<evidence type="ECO:0000256" key="10">
    <source>
        <dbReference type="ARBA" id="ARBA00022840"/>
    </source>
</evidence>
<dbReference type="EC" id="2.7.11.1" evidence="2"/>
<evidence type="ECO:0000256" key="14">
    <source>
        <dbReference type="ARBA" id="ARBA00023170"/>
    </source>
</evidence>
<evidence type="ECO:0000256" key="18">
    <source>
        <dbReference type="PROSITE-ProRule" id="PRU10141"/>
    </source>
</evidence>
<keyword evidence="5" id="KW-0808">Transferase</keyword>
<dbReference type="InterPro" id="IPR000719">
    <property type="entry name" value="Prot_kinase_dom"/>
</dbReference>
<evidence type="ECO:0000259" key="22">
    <source>
        <dbReference type="PROSITE" id="PS50927"/>
    </source>
</evidence>
<evidence type="ECO:0000256" key="8">
    <source>
        <dbReference type="ARBA" id="ARBA00022741"/>
    </source>
</evidence>
<keyword evidence="15" id="KW-0325">Glycoprotein</keyword>
<keyword evidence="9 23" id="KW-0418">Kinase</keyword>
<dbReference type="FunFam" id="3.30.200.20:FF:000195">
    <property type="entry name" value="G-type lectin S-receptor-like serine/threonine-protein kinase"/>
    <property type="match status" value="1"/>
</dbReference>
<dbReference type="EMBL" id="JAMFTS010000005">
    <property type="protein sequence ID" value="KAJ4745366.1"/>
    <property type="molecule type" value="Genomic_DNA"/>
</dbReference>
<dbReference type="InterPro" id="IPR001480">
    <property type="entry name" value="Bulb-type_lectin_dom"/>
</dbReference>
<dbReference type="InterPro" id="IPR000858">
    <property type="entry name" value="S_locus_glycoprot_dom"/>
</dbReference>
<dbReference type="FunFam" id="1.10.510.10:FF:001019">
    <property type="entry name" value="G-type lectin S-receptor-like serine/threonine-protein kinase B120"/>
    <property type="match status" value="1"/>
</dbReference>
<keyword evidence="24" id="KW-1185">Reference proteome</keyword>
<dbReference type="InterPro" id="IPR017441">
    <property type="entry name" value="Protein_kinase_ATP_BS"/>
</dbReference>
<dbReference type="Pfam" id="PF01453">
    <property type="entry name" value="B_lectin"/>
    <property type="match status" value="1"/>
</dbReference>
<keyword evidence="6 19" id="KW-0812">Transmembrane</keyword>
<dbReference type="Pfam" id="PF00954">
    <property type="entry name" value="S_locus_glycop"/>
    <property type="match status" value="1"/>
</dbReference>
<evidence type="ECO:0000313" key="24">
    <source>
        <dbReference type="Proteomes" id="UP001140206"/>
    </source>
</evidence>
<keyword evidence="14" id="KW-0675">Receptor</keyword>
<dbReference type="Proteomes" id="UP001140206">
    <property type="component" value="Chromosome 5"/>
</dbReference>
<dbReference type="PROSITE" id="PS00107">
    <property type="entry name" value="PROTEIN_KINASE_ATP"/>
    <property type="match status" value="1"/>
</dbReference>
<feature type="binding site" evidence="18">
    <location>
        <position position="418"/>
    </location>
    <ligand>
        <name>ATP</name>
        <dbReference type="ChEBI" id="CHEBI:30616"/>
    </ligand>
</feature>
<dbReference type="SMART" id="SM00220">
    <property type="entry name" value="S_TKc"/>
    <property type="match status" value="1"/>
</dbReference>
<organism evidence="23 24">
    <name type="scientific">Rhynchospora pubera</name>
    <dbReference type="NCBI Taxonomy" id="906938"/>
    <lineage>
        <taxon>Eukaryota</taxon>
        <taxon>Viridiplantae</taxon>
        <taxon>Streptophyta</taxon>
        <taxon>Embryophyta</taxon>
        <taxon>Tracheophyta</taxon>
        <taxon>Spermatophyta</taxon>
        <taxon>Magnoliopsida</taxon>
        <taxon>Liliopsida</taxon>
        <taxon>Poales</taxon>
        <taxon>Cyperaceae</taxon>
        <taxon>Cyperoideae</taxon>
        <taxon>Rhynchosporeae</taxon>
        <taxon>Rhynchospora</taxon>
    </lineage>
</organism>
<sequence length="669" mass="75108">MKKWPPLRLLPPLILTFFSLFSFSTCRDTITINSSLSAQETLVSSSGVFTLGFFPAGKYKYLGIWYTKISQQTVVWVANRDNPINDTSSVLTISSNGSNLQLQSSSNNVLWSTGISANLVNPFAQLLDTGNFVLKENNTDNIAWQSFDHPTDTMLPGLKVGFISGQYRNLVSWSGSDDPSSSNYKMELCVSGFPEFFLLDGLKRVYRNGPWIGDHFSTVPEGVNNGTFTSEYVSNNNETYYTSYPNNSSIVSRLVVNQSTIQRYVADTSGFQPESEKDWKLRDTSAGCIRQVELNFTNTKKNRNAGIIVTCVVLGLLFLASIVYLIHKKLRKNLENVAYMQRQRQISFESERPLALVWDKAREEGLRTDGNDIILPVFHASVISAATNNFALANKLGEGGFGTVFKGELEGGQRIAVKRLAKFSTQGLGEFKNEVILIAKLQHVNLVRLLGCSIEGEERMLVYEYMENKSLDTIIFNKARSSQLNWHKRFEIMKGIARGVLYLHEDSRFRIIHRDLKTSNVLLDENMNPKISDFGIARIFGGDEKKSHTNRVVGTYGYMSPEYAMDGVFSAWTLWKDGKALELLDSSISSNSNNNLQIMRCIQVGLLCVQDRQDDRPHMSEVVLMLNSLNTSLPEPKQPGYFAVRDASDMESSSSCMVIDMTVTVIEPR</sequence>
<dbReference type="GO" id="GO:0005524">
    <property type="term" value="F:ATP binding"/>
    <property type="evidence" value="ECO:0007669"/>
    <property type="project" value="UniProtKB-UniRule"/>
</dbReference>
<feature type="signal peptide" evidence="20">
    <location>
        <begin position="1"/>
        <end position="26"/>
    </location>
</feature>
<evidence type="ECO:0000256" key="13">
    <source>
        <dbReference type="ARBA" id="ARBA00023157"/>
    </source>
</evidence>
<reference evidence="23" key="1">
    <citation type="submission" date="2022-08" db="EMBL/GenBank/DDBJ databases">
        <authorList>
            <person name="Marques A."/>
        </authorList>
    </citation>
    <scope>NUCLEOTIDE SEQUENCE</scope>
    <source>
        <strain evidence="23">RhyPub2mFocal</strain>
        <tissue evidence="23">Leaves</tissue>
    </source>
</reference>
<dbReference type="GO" id="GO:0051707">
    <property type="term" value="P:response to other organism"/>
    <property type="evidence" value="ECO:0007669"/>
    <property type="project" value="UniProtKB-ARBA"/>
</dbReference>
<evidence type="ECO:0000256" key="16">
    <source>
        <dbReference type="ARBA" id="ARBA00047899"/>
    </source>
</evidence>
<comment type="catalytic activity">
    <reaction evidence="16">
        <text>L-threonyl-[protein] + ATP = O-phospho-L-threonyl-[protein] + ADP + H(+)</text>
        <dbReference type="Rhea" id="RHEA:46608"/>
        <dbReference type="Rhea" id="RHEA-COMP:11060"/>
        <dbReference type="Rhea" id="RHEA-COMP:11605"/>
        <dbReference type="ChEBI" id="CHEBI:15378"/>
        <dbReference type="ChEBI" id="CHEBI:30013"/>
        <dbReference type="ChEBI" id="CHEBI:30616"/>
        <dbReference type="ChEBI" id="CHEBI:61977"/>
        <dbReference type="ChEBI" id="CHEBI:456216"/>
        <dbReference type="EC" id="2.7.11.1"/>
    </reaction>
</comment>
<evidence type="ECO:0000256" key="2">
    <source>
        <dbReference type="ARBA" id="ARBA00012513"/>
    </source>
</evidence>
<proteinExistence type="predicted"/>
<keyword evidence="8 18" id="KW-0547">Nucleotide-binding</keyword>
<dbReference type="AlphaFoldDB" id="A0AAV8BQF2"/>
<dbReference type="SUPFAM" id="SSF56112">
    <property type="entry name" value="Protein kinase-like (PK-like)"/>
    <property type="match status" value="1"/>
</dbReference>